<comment type="caution">
    <text evidence="2">The sequence shown here is derived from an EMBL/GenBank/DDBJ whole genome shotgun (WGS) entry which is preliminary data.</text>
</comment>
<protein>
    <submittedName>
        <fullName evidence="2">Uncharacterized protein</fullName>
    </submittedName>
</protein>
<sequence length="313" mass="36436">MSEQVHVEPFIYFIERFRTAMVALLQGILPSDFLLESVDKIIWHALKENKQDYTSIVLQAVFQTMGVSQEQKNRFIRHAGWANHMWNLNSTYHNFHEVVKFPPTEPIYQSNSWHQRQEDFLENWTRPCAVQHNNIEQRQSAYLVNTVPQSHNSSLETGKYPKQVQCAATPEVGEMYFSETPPSNSSTLLSHTIESSVSRDTRERDGLERTSELKQSPQRGILKEPHCSVYWKEPPSPKESSNLFNRGLCRVLKTVDHAKPRKDSILQQEQILPKDFRNDFCNSSGIIDPQLIFLDVQCKRPKPKQVNSRKELW</sequence>
<proteinExistence type="predicted"/>
<evidence type="ECO:0000256" key="1">
    <source>
        <dbReference type="SAM" id="MobiDB-lite"/>
    </source>
</evidence>
<feature type="compositionally biased region" description="Basic and acidic residues" evidence="1">
    <location>
        <begin position="197"/>
        <end position="212"/>
    </location>
</feature>
<keyword evidence="3" id="KW-1185">Reference proteome</keyword>
<reference evidence="2" key="1">
    <citation type="submission" date="2022-11" db="EMBL/GenBank/DDBJ databases">
        <title>Genome Resource of Sclerotinia nivalis Strain SnTB1, a Plant Pathogen Isolated from American Ginseng.</title>
        <authorList>
            <person name="Fan S."/>
        </authorList>
    </citation>
    <scope>NUCLEOTIDE SEQUENCE</scope>
    <source>
        <strain evidence="2">SnTB1</strain>
    </source>
</reference>
<accession>A0A9X0AXM0</accession>
<dbReference type="Proteomes" id="UP001152300">
    <property type="component" value="Unassembled WGS sequence"/>
</dbReference>
<evidence type="ECO:0000313" key="2">
    <source>
        <dbReference type="EMBL" id="KAJ8070494.1"/>
    </source>
</evidence>
<feature type="region of interest" description="Disordered" evidence="1">
    <location>
        <begin position="179"/>
        <end position="218"/>
    </location>
</feature>
<dbReference type="AlphaFoldDB" id="A0A9X0AXM0"/>
<feature type="compositionally biased region" description="Polar residues" evidence="1">
    <location>
        <begin position="180"/>
        <end position="196"/>
    </location>
</feature>
<gene>
    <name evidence="2" type="ORF">OCU04_000868</name>
</gene>
<organism evidence="2 3">
    <name type="scientific">Sclerotinia nivalis</name>
    <dbReference type="NCBI Taxonomy" id="352851"/>
    <lineage>
        <taxon>Eukaryota</taxon>
        <taxon>Fungi</taxon>
        <taxon>Dikarya</taxon>
        <taxon>Ascomycota</taxon>
        <taxon>Pezizomycotina</taxon>
        <taxon>Leotiomycetes</taxon>
        <taxon>Helotiales</taxon>
        <taxon>Sclerotiniaceae</taxon>
        <taxon>Sclerotinia</taxon>
    </lineage>
</organism>
<evidence type="ECO:0000313" key="3">
    <source>
        <dbReference type="Proteomes" id="UP001152300"/>
    </source>
</evidence>
<dbReference type="EMBL" id="JAPEIS010000001">
    <property type="protein sequence ID" value="KAJ8070494.1"/>
    <property type="molecule type" value="Genomic_DNA"/>
</dbReference>
<dbReference type="OrthoDB" id="3495841at2759"/>
<name>A0A9X0AXM0_9HELO</name>